<evidence type="ECO:0000256" key="1">
    <source>
        <dbReference type="SAM" id="MobiDB-lite"/>
    </source>
</evidence>
<organism evidence="2">
    <name type="scientific">uncultured Rubrobacteraceae bacterium</name>
    <dbReference type="NCBI Taxonomy" id="349277"/>
    <lineage>
        <taxon>Bacteria</taxon>
        <taxon>Bacillati</taxon>
        <taxon>Actinomycetota</taxon>
        <taxon>Rubrobacteria</taxon>
        <taxon>Rubrobacterales</taxon>
        <taxon>Rubrobacteraceae</taxon>
        <taxon>environmental samples</taxon>
    </lineage>
</organism>
<reference evidence="2" key="1">
    <citation type="submission" date="2020-02" db="EMBL/GenBank/DDBJ databases">
        <authorList>
            <person name="Meier V. D."/>
        </authorList>
    </citation>
    <scope>NUCLEOTIDE SEQUENCE</scope>
    <source>
        <strain evidence="2">AVDCRST_MAG14</strain>
    </source>
</reference>
<feature type="non-terminal residue" evidence="2">
    <location>
        <position position="1"/>
    </location>
</feature>
<dbReference type="EMBL" id="CADCVG010000073">
    <property type="protein sequence ID" value="CAA9456868.1"/>
    <property type="molecule type" value="Genomic_DNA"/>
</dbReference>
<accession>A0A6J4R133</accession>
<name>A0A6J4R133_9ACTN</name>
<feature type="region of interest" description="Disordered" evidence="1">
    <location>
        <begin position="1"/>
        <end position="47"/>
    </location>
</feature>
<gene>
    <name evidence="2" type="ORF">AVDCRST_MAG14-1761</name>
</gene>
<protein>
    <submittedName>
        <fullName evidence="2">Uncharacterized protein</fullName>
    </submittedName>
</protein>
<evidence type="ECO:0000313" key="2">
    <source>
        <dbReference type="EMBL" id="CAA9456868.1"/>
    </source>
</evidence>
<feature type="non-terminal residue" evidence="2">
    <location>
        <position position="47"/>
    </location>
</feature>
<sequence>ARTLREGPGPRPPTTSHFVPRRRNSRICWKNSQRDPPYRPLDARKGL</sequence>
<feature type="compositionally biased region" description="Basic and acidic residues" evidence="1">
    <location>
        <begin position="32"/>
        <end position="47"/>
    </location>
</feature>
<proteinExistence type="predicted"/>
<dbReference type="AlphaFoldDB" id="A0A6J4R133"/>